<keyword evidence="2" id="KW-1185">Reference proteome</keyword>
<dbReference type="HOGENOM" id="CLU_1129454_0_0_1"/>
<name>A0A0C9YCM8_9AGAM</name>
<dbReference type="OrthoDB" id="3266450at2759"/>
<reference evidence="2" key="2">
    <citation type="submission" date="2015-01" db="EMBL/GenBank/DDBJ databases">
        <title>Evolutionary Origins and Diversification of the Mycorrhizal Mutualists.</title>
        <authorList>
            <consortium name="DOE Joint Genome Institute"/>
            <consortium name="Mycorrhizal Genomics Consortium"/>
            <person name="Kohler A."/>
            <person name="Kuo A."/>
            <person name="Nagy L.G."/>
            <person name="Floudas D."/>
            <person name="Copeland A."/>
            <person name="Barry K.W."/>
            <person name="Cichocki N."/>
            <person name="Veneault-Fourrey C."/>
            <person name="LaButti K."/>
            <person name="Lindquist E.A."/>
            <person name="Lipzen A."/>
            <person name="Lundell T."/>
            <person name="Morin E."/>
            <person name="Murat C."/>
            <person name="Riley R."/>
            <person name="Ohm R."/>
            <person name="Sun H."/>
            <person name="Tunlid A."/>
            <person name="Henrissat B."/>
            <person name="Grigoriev I.V."/>
            <person name="Hibbett D.S."/>
            <person name="Martin F."/>
        </authorList>
    </citation>
    <scope>NUCLEOTIDE SEQUENCE [LARGE SCALE GENOMIC DNA]</scope>
    <source>
        <strain evidence="2">441</strain>
    </source>
</reference>
<evidence type="ECO:0000313" key="1">
    <source>
        <dbReference type="EMBL" id="KIK22515.1"/>
    </source>
</evidence>
<sequence length="246" mass="27189">MSIFDDNYTSTTVPAQILDLPIKDNLIYVDVLNAGRKVGLTLDEQAAEDEGLVKNHCTWRVLLDSPSGLTTQLQFGFNLKKTQSVASDVAQYGGSSRWGGSSIGDRDINSDEVGVHSDVKSVLEKPATIDIGSLWAQATQLSITDDSSAQRIAPSILSSTGSAINQPTEDMVCVEQPRKHLYDLLPWKYSRPTVSANLSDEDIEDPSVPLTRGLKTTVSWIDRAWWPKDYVHFEHEKLLFNQPANN</sequence>
<reference evidence="1 2" key="1">
    <citation type="submission" date="2014-04" db="EMBL/GenBank/DDBJ databases">
        <authorList>
            <consortium name="DOE Joint Genome Institute"/>
            <person name="Kuo A."/>
            <person name="Kohler A."/>
            <person name="Costa M.D."/>
            <person name="Nagy L.G."/>
            <person name="Floudas D."/>
            <person name="Copeland A."/>
            <person name="Barry K.W."/>
            <person name="Cichocki N."/>
            <person name="Veneault-Fourrey C."/>
            <person name="LaButti K."/>
            <person name="Lindquist E.A."/>
            <person name="Lipzen A."/>
            <person name="Lundell T."/>
            <person name="Morin E."/>
            <person name="Murat C."/>
            <person name="Sun H."/>
            <person name="Tunlid A."/>
            <person name="Henrissat B."/>
            <person name="Grigoriev I.V."/>
            <person name="Hibbett D.S."/>
            <person name="Martin F."/>
            <person name="Nordberg H.P."/>
            <person name="Cantor M.N."/>
            <person name="Hua S.X."/>
        </authorList>
    </citation>
    <scope>NUCLEOTIDE SEQUENCE [LARGE SCALE GENOMIC DNA]</scope>
    <source>
        <strain evidence="1 2">441</strain>
    </source>
</reference>
<dbReference type="AlphaFoldDB" id="A0A0C9YCM8"/>
<accession>A0A0C9YCM8</accession>
<protein>
    <submittedName>
        <fullName evidence="1">Uncharacterized protein</fullName>
    </submittedName>
</protein>
<organism evidence="1 2">
    <name type="scientific">Pisolithus microcarpus 441</name>
    <dbReference type="NCBI Taxonomy" id="765257"/>
    <lineage>
        <taxon>Eukaryota</taxon>
        <taxon>Fungi</taxon>
        <taxon>Dikarya</taxon>
        <taxon>Basidiomycota</taxon>
        <taxon>Agaricomycotina</taxon>
        <taxon>Agaricomycetes</taxon>
        <taxon>Agaricomycetidae</taxon>
        <taxon>Boletales</taxon>
        <taxon>Sclerodermatineae</taxon>
        <taxon>Pisolithaceae</taxon>
        <taxon>Pisolithus</taxon>
    </lineage>
</organism>
<dbReference type="EMBL" id="KN833738">
    <property type="protein sequence ID" value="KIK22515.1"/>
    <property type="molecule type" value="Genomic_DNA"/>
</dbReference>
<proteinExistence type="predicted"/>
<evidence type="ECO:0000313" key="2">
    <source>
        <dbReference type="Proteomes" id="UP000054018"/>
    </source>
</evidence>
<gene>
    <name evidence="1" type="ORF">PISMIDRAFT_497578</name>
</gene>
<dbReference type="Proteomes" id="UP000054018">
    <property type="component" value="Unassembled WGS sequence"/>
</dbReference>